<name>A0A6J7EKA0_9ZZZZ</name>
<evidence type="ECO:0000256" key="1">
    <source>
        <dbReference type="ARBA" id="ARBA00004370"/>
    </source>
</evidence>
<evidence type="ECO:0000256" key="2">
    <source>
        <dbReference type="ARBA" id="ARBA00022475"/>
    </source>
</evidence>
<sequence length="221" mass="24189">MELKRFKVLAIAVPLFIGITYLLAWSPVFAVKEISVVGLPATISEQYLIAKSQIVKGNQLARIEPRSIERKLEEISWIESASLSRNWISGSVDISISPRVPVGIFQGRALDSDGILFDFPGQIPKGLPLVSASSTELGLEAIALFTSLPQDFRDSLLSISASNSSSISSWQNFDGRKIKVQWGTAKDISLKVSVYRALMALPENKNVKRVDLSAPHAPIVK</sequence>
<dbReference type="PROSITE" id="PS51779">
    <property type="entry name" value="POTRA"/>
    <property type="match status" value="1"/>
</dbReference>
<keyword evidence="7" id="KW-0131">Cell cycle</keyword>
<dbReference type="Pfam" id="PF08478">
    <property type="entry name" value="POTRA_1"/>
    <property type="match status" value="1"/>
</dbReference>
<gene>
    <name evidence="9" type="ORF">UFOPK3482_00236</name>
</gene>
<evidence type="ECO:0000256" key="7">
    <source>
        <dbReference type="ARBA" id="ARBA00023306"/>
    </source>
</evidence>
<feature type="domain" description="POTRA" evidence="8">
    <location>
        <begin position="29"/>
        <end position="99"/>
    </location>
</feature>
<reference evidence="9" key="1">
    <citation type="submission" date="2020-05" db="EMBL/GenBank/DDBJ databases">
        <authorList>
            <person name="Chiriac C."/>
            <person name="Salcher M."/>
            <person name="Ghai R."/>
            <person name="Kavagutti S V."/>
        </authorList>
    </citation>
    <scope>NUCLEOTIDE SEQUENCE</scope>
</reference>
<dbReference type="Gene3D" id="3.10.20.310">
    <property type="entry name" value="membrane protein fhac"/>
    <property type="match status" value="1"/>
</dbReference>
<dbReference type="GO" id="GO:0016020">
    <property type="term" value="C:membrane"/>
    <property type="evidence" value="ECO:0007669"/>
    <property type="project" value="UniProtKB-SubCell"/>
</dbReference>
<dbReference type="InterPro" id="IPR005548">
    <property type="entry name" value="Cell_div_FtsQ/DivIB_C"/>
</dbReference>
<dbReference type="InterPro" id="IPR034746">
    <property type="entry name" value="POTRA"/>
</dbReference>
<dbReference type="AlphaFoldDB" id="A0A6J7EKA0"/>
<organism evidence="9">
    <name type="scientific">freshwater metagenome</name>
    <dbReference type="NCBI Taxonomy" id="449393"/>
    <lineage>
        <taxon>unclassified sequences</taxon>
        <taxon>metagenomes</taxon>
        <taxon>ecological metagenomes</taxon>
    </lineage>
</organism>
<keyword evidence="3" id="KW-0132">Cell division</keyword>
<protein>
    <submittedName>
        <fullName evidence="9">Unannotated protein</fullName>
    </submittedName>
</protein>
<dbReference type="EMBL" id="CAFBLZ010000010">
    <property type="protein sequence ID" value="CAB4882581.1"/>
    <property type="molecule type" value="Genomic_DNA"/>
</dbReference>
<keyword evidence="4" id="KW-0812">Transmembrane</keyword>
<evidence type="ECO:0000256" key="3">
    <source>
        <dbReference type="ARBA" id="ARBA00022618"/>
    </source>
</evidence>
<dbReference type="InterPro" id="IPR013685">
    <property type="entry name" value="POTRA_FtsQ_type"/>
</dbReference>
<keyword evidence="2" id="KW-1003">Cell membrane</keyword>
<comment type="subcellular location">
    <subcellularLocation>
        <location evidence="1">Membrane</location>
    </subcellularLocation>
</comment>
<dbReference type="Pfam" id="PF03799">
    <property type="entry name" value="FtsQ_DivIB_C"/>
    <property type="match status" value="1"/>
</dbReference>
<evidence type="ECO:0000256" key="6">
    <source>
        <dbReference type="ARBA" id="ARBA00023136"/>
    </source>
</evidence>
<evidence type="ECO:0000313" key="9">
    <source>
        <dbReference type="EMBL" id="CAB4882581.1"/>
    </source>
</evidence>
<dbReference type="GO" id="GO:0051301">
    <property type="term" value="P:cell division"/>
    <property type="evidence" value="ECO:0007669"/>
    <property type="project" value="UniProtKB-KW"/>
</dbReference>
<evidence type="ECO:0000259" key="8">
    <source>
        <dbReference type="PROSITE" id="PS51779"/>
    </source>
</evidence>
<keyword evidence="5" id="KW-1133">Transmembrane helix</keyword>
<accession>A0A6J7EKA0</accession>
<keyword evidence="6" id="KW-0472">Membrane</keyword>
<evidence type="ECO:0000256" key="5">
    <source>
        <dbReference type="ARBA" id="ARBA00022989"/>
    </source>
</evidence>
<evidence type="ECO:0000256" key="4">
    <source>
        <dbReference type="ARBA" id="ARBA00022692"/>
    </source>
</evidence>
<proteinExistence type="predicted"/>